<dbReference type="GO" id="GO:0005829">
    <property type="term" value="C:cytosol"/>
    <property type="evidence" value="ECO:0007669"/>
    <property type="project" value="TreeGrafter"/>
</dbReference>
<dbReference type="RefSeq" id="WP_113541627.1">
    <property type="nucleotide sequence ID" value="NZ_WIEC01000010.1"/>
</dbReference>
<evidence type="ECO:0000313" key="2">
    <source>
        <dbReference type="EMBL" id="NKM48289.1"/>
    </source>
</evidence>
<reference evidence="2" key="1">
    <citation type="submission" date="2019-10" db="EMBL/GenBank/DDBJ databases">
        <title>Rhizobium leguminosarum symbiovar viciae collection.</title>
        <authorList>
            <person name="Boivin S."/>
            <person name="Lepetit M."/>
        </authorList>
    </citation>
    <scope>NUCLEOTIDE SEQUENCE</scope>
    <source>
        <strain evidence="2">L143</strain>
    </source>
</reference>
<dbReference type="Proteomes" id="UP000662259">
    <property type="component" value="Unassembled WGS sequence"/>
</dbReference>
<dbReference type="GO" id="GO:0016491">
    <property type="term" value="F:oxidoreductase activity"/>
    <property type="evidence" value="ECO:0007669"/>
    <property type="project" value="InterPro"/>
</dbReference>
<dbReference type="SUPFAM" id="SSF51430">
    <property type="entry name" value="NAD(P)-linked oxidoreductase"/>
    <property type="match status" value="1"/>
</dbReference>
<feature type="domain" description="NADP-dependent oxidoreductase" evidence="1">
    <location>
        <begin position="20"/>
        <end position="317"/>
    </location>
</feature>
<proteinExistence type="predicted"/>
<dbReference type="InterPro" id="IPR023210">
    <property type="entry name" value="NADP_OxRdtase_dom"/>
</dbReference>
<comment type="caution">
    <text evidence="2">The sequence shown here is derived from an EMBL/GenBank/DDBJ whole genome shotgun (WGS) entry which is preliminary data.</text>
</comment>
<organism evidence="2 3">
    <name type="scientific">Rhizobium leguminosarum bv. viciae</name>
    <dbReference type="NCBI Taxonomy" id="387"/>
    <lineage>
        <taxon>Bacteria</taxon>
        <taxon>Pseudomonadati</taxon>
        <taxon>Pseudomonadota</taxon>
        <taxon>Alphaproteobacteria</taxon>
        <taxon>Hyphomicrobiales</taxon>
        <taxon>Rhizobiaceae</taxon>
        <taxon>Rhizobium/Agrobacterium group</taxon>
        <taxon>Rhizobium</taxon>
    </lineage>
</organism>
<sequence>MTAVHEQRRLGRTSLSATTLGLGTTAIGGLYTATSEDSAEETMQTAWDLGVRFFDTAPQYGNGMAEQRLGAFLRKKPSDRYVLCTKVGRLLRLPENPQGEDAYYKGTPPERPVFDFSYDGVMRSVEDSLTRLGLERIDVLHIHDPDMHYREALDGAYKALDTLRREKSIAGVGVGMNQSEMLAEFARNGNFDCFLLAGRYTLLEQGALKELLPLCVEKNISIIIGGVYNSGLLADPRAGAKFNYEDADKALVDRAIELETVCLRHGVPLKAAAIQFPLAHPAVTSILTGARSHGEMIENDALFRQPIPSSLWEELRAKGMIAEEAPTT</sequence>
<dbReference type="AlphaFoldDB" id="A0A8I2GTU8"/>
<dbReference type="InterPro" id="IPR036812">
    <property type="entry name" value="NAD(P)_OxRdtase_dom_sf"/>
</dbReference>
<dbReference type="InterPro" id="IPR020471">
    <property type="entry name" value="AKR"/>
</dbReference>
<dbReference type="PANTHER" id="PTHR42686:SF1">
    <property type="entry name" value="GH17980P-RELATED"/>
    <property type="match status" value="1"/>
</dbReference>
<protein>
    <submittedName>
        <fullName evidence="2">Aldo/keto reductase</fullName>
    </submittedName>
</protein>
<dbReference type="PANTHER" id="PTHR42686">
    <property type="entry name" value="GH17980P-RELATED"/>
    <property type="match status" value="1"/>
</dbReference>
<dbReference type="Pfam" id="PF00248">
    <property type="entry name" value="Aldo_ket_red"/>
    <property type="match status" value="1"/>
</dbReference>
<accession>A0A8I2GTU8</accession>
<dbReference type="EMBL" id="WIEZ01000015">
    <property type="protein sequence ID" value="NKM48289.1"/>
    <property type="molecule type" value="Genomic_DNA"/>
</dbReference>
<gene>
    <name evidence="2" type="ORF">GFL91_25635</name>
</gene>
<evidence type="ECO:0000259" key="1">
    <source>
        <dbReference type="Pfam" id="PF00248"/>
    </source>
</evidence>
<dbReference type="Gene3D" id="3.20.20.100">
    <property type="entry name" value="NADP-dependent oxidoreductase domain"/>
    <property type="match status" value="1"/>
</dbReference>
<name>A0A8I2GTU8_RHILV</name>
<evidence type="ECO:0000313" key="3">
    <source>
        <dbReference type="Proteomes" id="UP000662259"/>
    </source>
</evidence>